<dbReference type="PANTHER" id="PTHR30600">
    <property type="entry name" value="CYTOCHROME C PEROXIDASE-RELATED"/>
    <property type="match status" value="1"/>
</dbReference>
<dbReference type="Pfam" id="PF03150">
    <property type="entry name" value="CCP_MauG"/>
    <property type="match status" value="1"/>
</dbReference>
<reference evidence="10 11" key="2">
    <citation type="submission" date="2024-08" db="EMBL/GenBank/DDBJ databases">
        <title>Phylogenomic analyses of a clade within the roseobacter group suggest taxonomic reassignments of species of the genera Aestuariivita, Citreicella, Loktanella, Nautella, Pelagibaca, Ruegeria, Thalassobius, Thiobacimonas and Tropicibacter, and the proposal o.</title>
        <authorList>
            <person name="Jeon C.O."/>
        </authorList>
    </citation>
    <scope>NUCLEOTIDE SEQUENCE [LARGE SCALE GENOMIC DNA]</scope>
    <source>
        <strain evidence="10 11">SS1-5</strain>
    </source>
</reference>
<keyword evidence="8" id="KW-0732">Signal</keyword>
<proteinExistence type="predicted"/>
<keyword evidence="4" id="KW-0560">Oxidoreductase</keyword>
<evidence type="ECO:0000313" key="10">
    <source>
        <dbReference type="EMBL" id="WZU66781.1"/>
    </source>
</evidence>
<dbReference type="GO" id="GO:0004130">
    <property type="term" value="F:cytochrome-c peroxidase activity"/>
    <property type="evidence" value="ECO:0007669"/>
    <property type="project" value="TreeGrafter"/>
</dbReference>
<feature type="chain" id="PRO_5042966687" evidence="8">
    <location>
        <begin position="25"/>
        <end position="507"/>
    </location>
</feature>
<keyword evidence="3 6" id="KW-0479">Metal-binding</keyword>
<keyword evidence="5 6" id="KW-0408">Iron</keyword>
<keyword evidence="11" id="KW-1185">Reference proteome</keyword>
<name>A0AAN0NI11_9RHOB</name>
<dbReference type="InterPro" id="IPR036909">
    <property type="entry name" value="Cyt_c-like_dom_sf"/>
</dbReference>
<feature type="signal peptide" evidence="8">
    <location>
        <begin position="1"/>
        <end position="24"/>
    </location>
</feature>
<dbReference type="GO" id="GO:0030313">
    <property type="term" value="C:cell envelope"/>
    <property type="evidence" value="ECO:0007669"/>
    <property type="project" value="UniProtKB-SubCell"/>
</dbReference>
<feature type="region of interest" description="Disordered" evidence="7">
    <location>
        <begin position="94"/>
        <end position="113"/>
    </location>
</feature>
<comment type="subcellular location">
    <subcellularLocation>
        <location evidence="1">Cell envelope</location>
    </subcellularLocation>
</comment>
<feature type="domain" description="Cytochrome c" evidence="9">
    <location>
        <begin position="53"/>
        <end position="237"/>
    </location>
</feature>
<dbReference type="GO" id="GO:0009055">
    <property type="term" value="F:electron transfer activity"/>
    <property type="evidence" value="ECO:0007669"/>
    <property type="project" value="InterPro"/>
</dbReference>
<protein>
    <submittedName>
        <fullName evidence="10">Cytochrome-c peroxidase</fullName>
    </submittedName>
</protein>
<accession>A0AAN0NI11</accession>
<gene>
    <name evidence="10" type="ORF">AABB31_17485</name>
</gene>
<dbReference type="InterPro" id="IPR009056">
    <property type="entry name" value="Cyt_c-like_dom"/>
</dbReference>
<dbReference type="InterPro" id="IPR004852">
    <property type="entry name" value="Di-haem_cyt_c_peroxidsae"/>
</dbReference>
<feature type="domain" description="Cytochrome c" evidence="9">
    <location>
        <begin position="268"/>
        <end position="465"/>
    </location>
</feature>
<evidence type="ECO:0000259" key="9">
    <source>
        <dbReference type="PROSITE" id="PS51007"/>
    </source>
</evidence>
<evidence type="ECO:0000256" key="4">
    <source>
        <dbReference type="ARBA" id="ARBA00023002"/>
    </source>
</evidence>
<evidence type="ECO:0000256" key="6">
    <source>
        <dbReference type="PROSITE-ProRule" id="PRU00433"/>
    </source>
</evidence>
<keyword evidence="2 6" id="KW-0349">Heme</keyword>
<evidence type="ECO:0000256" key="3">
    <source>
        <dbReference type="ARBA" id="ARBA00022723"/>
    </source>
</evidence>
<evidence type="ECO:0000256" key="8">
    <source>
        <dbReference type="SAM" id="SignalP"/>
    </source>
</evidence>
<dbReference type="SUPFAM" id="SSF46626">
    <property type="entry name" value="Cytochrome c"/>
    <property type="match status" value="2"/>
</dbReference>
<dbReference type="Proteomes" id="UP001470809">
    <property type="component" value="Chromosome"/>
</dbReference>
<dbReference type="RefSeq" id="WP_342076101.1">
    <property type="nucleotide sequence ID" value="NZ_CP151767.2"/>
</dbReference>
<dbReference type="PROSITE" id="PS51007">
    <property type="entry name" value="CYTC"/>
    <property type="match status" value="2"/>
</dbReference>
<feature type="region of interest" description="Disordered" evidence="7">
    <location>
        <begin position="478"/>
        <end position="507"/>
    </location>
</feature>
<keyword evidence="10" id="KW-0575">Peroxidase</keyword>
<dbReference type="EMBL" id="CP151767">
    <property type="protein sequence ID" value="WZU66781.1"/>
    <property type="molecule type" value="Genomic_DNA"/>
</dbReference>
<evidence type="ECO:0000256" key="2">
    <source>
        <dbReference type="ARBA" id="ARBA00022617"/>
    </source>
</evidence>
<organism evidence="10 11">
    <name type="scientific">Yoonia rhodophyticola</name>
    <dbReference type="NCBI Taxonomy" id="3137370"/>
    <lineage>
        <taxon>Bacteria</taxon>
        <taxon>Pseudomonadati</taxon>
        <taxon>Pseudomonadota</taxon>
        <taxon>Alphaproteobacteria</taxon>
        <taxon>Rhodobacterales</taxon>
        <taxon>Paracoccaceae</taxon>
        <taxon>Yoonia</taxon>
    </lineage>
</organism>
<dbReference type="GO" id="GO:0020037">
    <property type="term" value="F:heme binding"/>
    <property type="evidence" value="ECO:0007669"/>
    <property type="project" value="InterPro"/>
</dbReference>
<dbReference type="Gene3D" id="1.10.760.10">
    <property type="entry name" value="Cytochrome c-like domain"/>
    <property type="match status" value="2"/>
</dbReference>
<dbReference type="GO" id="GO:0046872">
    <property type="term" value="F:metal ion binding"/>
    <property type="evidence" value="ECO:0007669"/>
    <property type="project" value="UniProtKB-KW"/>
</dbReference>
<reference evidence="11" key="1">
    <citation type="submission" date="2024-04" db="EMBL/GenBank/DDBJ databases">
        <title>Phylogenomic analyses of a clade within the roseobacter group suggest taxonomic reassignments of species of the genera Aestuariivita, Citreicella, Loktanella, Nautella, Pelagibaca, Ruegeria, Thalassobius, Thiobacimonas and Tropicibacter, and the proposal o.</title>
        <authorList>
            <person name="Jeon C.O."/>
        </authorList>
    </citation>
    <scope>NUCLEOTIDE SEQUENCE [LARGE SCALE GENOMIC DNA]</scope>
    <source>
        <strain evidence="11">SS1-5</strain>
    </source>
</reference>
<evidence type="ECO:0000256" key="1">
    <source>
        <dbReference type="ARBA" id="ARBA00004196"/>
    </source>
</evidence>
<dbReference type="KEGG" id="yrh:AABB31_17485"/>
<evidence type="ECO:0000256" key="5">
    <source>
        <dbReference type="ARBA" id="ARBA00023004"/>
    </source>
</evidence>
<evidence type="ECO:0000313" key="11">
    <source>
        <dbReference type="Proteomes" id="UP001470809"/>
    </source>
</evidence>
<dbReference type="InterPro" id="IPR051395">
    <property type="entry name" value="Cytochrome_c_Peroxidase/MauG"/>
</dbReference>
<sequence length="507" mass="53478">MFTAKPFITRAAVLLGCATIVFLAAGTEAPEGVPLPDPLADEDFLFDGAPSPALVDLGRDLFFDPILSGNRNISCGTCHDPSLGTSDGLPLGIGEGGAGAGAERRTSDAVTGRVPRNSPALWNIGAREYRVMFHDGRLEDLGNDALNLRVPSVAPLPDGLDSVLAAQAFFPVTSAIEMAGQRGENEVADAMLTQGFNAAWAEIAQRVAATDEYAAAFIAAYADVESADDIQYAQIAQALAAFQTVAFRTDDSAFDQVLASGDTSHLSAKAADGLELFYGKAGCASCHSGPLLTDHAFHAIAVPQIGPGKGHGRDAGYWEMSGMMAFLEDEGRYRVTGDPDDLFAFRTPSLRNVAVTGPWGHSGAFDALEAMVRHHLNAVQSLEDFDPGQIELPQLDRIIDQTGGQSASGYTELDSTRRAVFLQRDGFVQASPRLRGRIAAANDLQPLNLSDAEVSNLLAFLESLTDPKVATLSSIVPTSVPSGLQPQPQPAGSLSQTKTSEPVLNLP</sequence>
<evidence type="ECO:0000256" key="7">
    <source>
        <dbReference type="SAM" id="MobiDB-lite"/>
    </source>
</evidence>
<dbReference type="AlphaFoldDB" id="A0AAN0NI11"/>